<keyword evidence="3 7" id="KW-0812">Transmembrane</keyword>
<dbReference type="GO" id="GO:0060307">
    <property type="term" value="P:regulation of ventricular cardiac muscle cell membrane repolarization"/>
    <property type="evidence" value="ECO:0007669"/>
    <property type="project" value="TreeGrafter"/>
</dbReference>
<name>A0A3P8V7R3_CYNSE</name>
<evidence type="ECO:0000256" key="6">
    <source>
        <dbReference type="SAM" id="MobiDB-lite"/>
    </source>
</evidence>
<dbReference type="STRING" id="244447.ENSCSEP00000008450"/>
<dbReference type="InParanoid" id="A0A3P8V7R3"/>
<dbReference type="OMA" id="SPDVHFT"/>
<keyword evidence="9" id="KW-1185">Reference proteome</keyword>
<evidence type="ECO:0000256" key="2">
    <source>
        <dbReference type="ARBA" id="ARBA00005688"/>
    </source>
</evidence>
<dbReference type="InterPro" id="IPR000369">
    <property type="entry name" value="K_chnl_KCNE"/>
</dbReference>
<dbReference type="GO" id="GO:0015459">
    <property type="term" value="F:potassium channel regulator activity"/>
    <property type="evidence" value="ECO:0007669"/>
    <property type="project" value="TreeGrafter"/>
</dbReference>
<reference evidence="8" key="2">
    <citation type="submission" date="2025-08" db="UniProtKB">
        <authorList>
            <consortium name="Ensembl"/>
        </authorList>
    </citation>
    <scope>IDENTIFICATION</scope>
</reference>
<dbReference type="FunCoup" id="A0A3P8V7R3">
    <property type="interactions" value="749"/>
</dbReference>
<dbReference type="GO" id="GO:0005251">
    <property type="term" value="F:delayed rectifier potassium channel activity"/>
    <property type="evidence" value="ECO:0007669"/>
    <property type="project" value="TreeGrafter"/>
</dbReference>
<feature type="transmembrane region" description="Helical" evidence="7">
    <location>
        <begin position="32"/>
        <end position="55"/>
    </location>
</feature>
<dbReference type="Ensembl" id="ENSCSET00000008539.1">
    <property type="protein sequence ID" value="ENSCSEP00000008450.1"/>
    <property type="gene ID" value="ENSCSEG00000005406.1"/>
</dbReference>
<feature type="region of interest" description="Disordered" evidence="6">
    <location>
        <begin position="157"/>
        <end position="180"/>
    </location>
</feature>
<evidence type="ECO:0000256" key="3">
    <source>
        <dbReference type="ARBA" id="ARBA00022692"/>
    </source>
</evidence>
<comment type="similarity">
    <text evidence="2">Belongs to the potassium channel KCNE family.</text>
</comment>
<evidence type="ECO:0000256" key="7">
    <source>
        <dbReference type="SAM" id="Phobius"/>
    </source>
</evidence>
<dbReference type="GeneTree" id="ENSGT00390000013776"/>
<dbReference type="PANTHER" id="PTHR15282">
    <property type="entry name" value="POTASSIUM VOLTAGE-GATED CHANNEL SUBFAMILY E MEMBER 1, 3"/>
    <property type="match status" value="1"/>
</dbReference>
<evidence type="ECO:0000256" key="4">
    <source>
        <dbReference type="ARBA" id="ARBA00022989"/>
    </source>
</evidence>
<keyword evidence="4 7" id="KW-1133">Transmembrane helix</keyword>
<dbReference type="Proteomes" id="UP000265120">
    <property type="component" value="Chromosome 4"/>
</dbReference>
<reference evidence="8" key="3">
    <citation type="submission" date="2025-09" db="UniProtKB">
        <authorList>
            <consortium name="Ensembl"/>
        </authorList>
    </citation>
    <scope>IDENTIFICATION</scope>
</reference>
<dbReference type="GO" id="GO:1902282">
    <property type="term" value="F:voltage-gated potassium channel activity involved in ventricular cardiac muscle cell action potential repolarization"/>
    <property type="evidence" value="ECO:0007669"/>
    <property type="project" value="TreeGrafter"/>
</dbReference>
<evidence type="ECO:0000256" key="5">
    <source>
        <dbReference type="ARBA" id="ARBA00023136"/>
    </source>
</evidence>
<organism evidence="8 9">
    <name type="scientific">Cynoglossus semilaevis</name>
    <name type="common">Tongue sole</name>
    <dbReference type="NCBI Taxonomy" id="244447"/>
    <lineage>
        <taxon>Eukaryota</taxon>
        <taxon>Metazoa</taxon>
        <taxon>Chordata</taxon>
        <taxon>Craniata</taxon>
        <taxon>Vertebrata</taxon>
        <taxon>Euteleostomi</taxon>
        <taxon>Actinopterygii</taxon>
        <taxon>Neopterygii</taxon>
        <taxon>Teleostei</taxon>
        <taxon>Neoteleostei</taxon>
        <taxon>Acanthomorphata</taxon>
        <taxon>Carangaria</taxon>
        <taxon>Pleuronectiformes</taxon>
        <taxon>Pleuronectoidei</taxon>
        <taxon>Cynoglossidae</taxon>
        <taxon>Cynoglossinae</taxon>
        <taxon>Cynoglossus</taxon>
    </lineage>
</organism>
<dbReference type="PRINTS" id="PR00168">
    <property type="entry name" value="KCNECHANNEL"/>
</dbReference>
<dbReference type="GO" id="GO:0086091">
    <property type="term" value="P:regulation of heart rate by cardiac conduction"/>
    <property type="evidence" value="ECO:0007669"/>
    <property type="project" value="TreeGrafter"/>
</dbReference>
<accession>A0A3P8V7R3</accession>
<dbReference type="Pfam" id="PF02060">
    <property type="entry name" value="ISK_Channel"/>
    <property type="match status" value="1"/>
</dbReference>
<sequence length="180" mass="19824">LEKLHDFNTVWVWGGPSQSSTNPPADKSDGNAYLYILIVVCFYGVFLCGIMLGYIRSKRREKRRTNVFTRLVHEEEQREWGALPKKNSLIIPAAAVTGLRSVQVSLPFSVHHHDRFPHSRRCEDDVLPSPLACALCTEQSSVSSLCSSADTRVAIEEESDCGAAEENVKGGSKKSGDDSG</sequence>
<dbReference type="GO" id="GO:0044325">
    <property type="term" value="F:transmembrane transporter binding"/>
    <property type="evidence" value="ECO:0007669"/>
    <property type="project" value="TreeGrafter"/>
</dbReference>
<reference evidence="8 9" key="1">
    <citation type="journal article" date="2014" name="Nat. Genet.">
        <title>Whole-genome sequence of a flatfish provides insights into ZW sex chromosome evolution and adaptation to a benthic lifestyle.</title>
        <authorList>
            <person name="Chen S."/>
            <person name="Zhang G."/>
            <person name="Shao C."/>
            <person name="Huang Q."/>
            <person name="Liu G."/>
            <person name="Zhang P."/>
            <person name="Song W."/>
            <person name="An N."/>
            <person name="Chalopin D."/>
            <person name="Volff J.N."/>
            <person name="Hong Y."/>
            <person name="Li Q."/>
            <person name="Sha Z."/>
            <person name="Zhou H."/>
            <person name="Xie M."/>
            <person name="Yu Q."/>
            <person name="Liu Y."/>
            <person name="Xiang H."/>
            <person name="Wang N."/>
            <person name="Wu K."/>
            <person name="Yang C."/>
            <person name="Zhou Q."/>
            <person name="Liao X."/>
            <person name="Yang L."/>
            <person name="Hu Q."/>
            <person name="Zhang J."/>
            <person name="Meng L."/>
            <person name="Jin L."/>
            <person name="Tian Y."/>
            <person name="Lian J."/>
            <person name="Yang J."/>
            <person name="Miao G."/>
            <person name="Liu S."/>
            <person name="Liang Z."/>
            <person name="Yan F."/>
            <person name="Li Y."/>
            <person name="Sun B."/>
            <person name="Zhang H."/>
            <person name="Zhang J."/>
            <person name="Zhu Y."/>
            <person name="Du M."/>
            <person name="Zhao Y."/>
            <person name="Schartl M."/>
            <person name="Tang Q."/>
            <person name="Wang J."/>
        </authorList>
    </citation>
    <scope>NUCLEOTIDE SEQUENCE</scope>
</reference>
<evidence type="ECO:0000256" key="1">
    <source>
        <dbReference type="ARBA" id="ARBA00004167"/>
    </source>
</evidence>
<comment type="subcellular location">
    <subcellularLocation>
        <location evidence="1">Membrane</location>
        <topology evidence="1">Single-pass membrane protein</topology>
    </subcellularLocation>
</comment>
<evidence type="ECO:0000313" key="9">
    <source>
        <dbReference type="Proteomes" id="UP000265120"/>
    </source>
</evidence>
<keyword evidence="5 7" id="KW-0472">Membrane</keyword>
<proteinExistence type="inferred from homology"/>
<evidence type="ECO:0000313" key="8">
    <source>
        <dbReference type="Ensembl" id="ENSCSEP00000008450.1"/>
    </source>
</evidence>
<protein>
    <submittedName>
        <fullName evidence="8">Potassium voltage-gated channel, Isk-related family, member 4</fullName>
    </submittedName>
</protein>
<dbReference type="PANTHER" id="PTHR15282:SF9">
    <property type="entry name" value="POTASSIUM VOLTAGE-GATED CHANNEL SUBFAMILY E MEMBER 4"/>
    <property type="match status" value="1"/>
</dbReference>
<dbReference type="GO" id="GO:0097623">
    <property type="term" value="P:potassium ion export across plasma membrane"/>
    <property type="evidence" value="ECO:0007669"/>
    <property type="project" value="TreeGrafter"/>
</dbReference>
<dbReference type="AlphaFoldDB" id="A0A3P8V7R3"/>
<dbReference type="GO" id="GO:0008076">
    <property type="term" value="C:voltage-gated potassium channel complex"/>
    <property type="evidence" value="ECO:0007669"/>
    <property type="project" value="TreeGrafter"/>
</dbReference>